<dbReference type="AlphaFoldDB" id="A0A0N4X985"/>
<sequence length="87" mass="9757">MNLREFLSNDDVFNNINDRKDLSEAACPKVFGIPCNSISDEIILKGTMTVTKIITKRTVSKQLTSVFDQLGLAVPVLLPAKMFCKFY</sequence>
<gene>
    <name evidence="1" type="ORF">HPLM_LOCUS20920</name>
</gene>
<reference evidence="1 2" key="2">
    <citation type="submission" date="2018-11" db="EMBL/GenBank/DDBJ databases">
        <authorList>
            <consortium name="Pathogen Informatics"/>
        </authorList>
    </citation>
    <scope>NUCLEOTIDE SEQUENCE [LARGE SCALE GENOMIC DNA]</scope>
    <source>
        <strain evidence="1 2">MHpl1</strain>
    </source>
</reference>
<keyword evidence="2" id="KW-1185">Reference proteome</keyword>
<accession>A0A0N4X985</accession>
<proteinExistence type="predicted"/>
<organism evidence="3">
    <name type="scientific">Haemonchus placei</name>
    <name type="common">Barber's pole worm</name>
    <dbReference type="NCBI Taxonomy" id="6290"/>
    <lineage>
        <taxon>Eukaryota</taxon>
        <taxon>Metazoa</taxon>
        <taxon>Ecdysozoa</taxon>
        <taxon>Nematoda</taxon>
        <taxon>Chromadorea</taxon>
        <taxon>Rhabditida</taxon>
        <taxon>Rhabditina</taxon>
        <taxon>Rhabditomorpha</taxon>
        <taxon>Strongyloidea</taxon>
        <taxon>Trichostrongylidae</taxon>
        <taxon>Haemonchus</taxon>
    </lineage>
</organism>
<dbReference type="Proteomes" id="UP000268014">
    <property type="component" value="Unassembled WGS sequence"/>
</dbReference>
<evidence type="ECO:0000313" key="2">
    <source>
        <dbReference type="Proteomes" id="UP000268014"/>
    </source>
</evidence>
<dbReference type="WBParaSite" id="HPLM_0002092701-mRNA-1">
    <property type="protein sequence ID" value="HPLM_0002092701-mRNA-1"/>
    <property type="gene ID" value="HPLM_0002092701"/>
</dbReference>
<dbReference type="EMBL" id="UZAF01022720">
    <property type="protein sequence ID" value="VDO86777.1"/>
    <property type="molecule type" value="Genomic_DNA"/>
</dbReference>
<evidence type="ECO:0000313" key="1">
    <source>
        <dbReference type="EMBL" id="VDO86777.1"/>
    </source>
</evidence>
<reference evidence="3" key="1">
    <citation type="submission" date="2017-02" db="UniProtKB">
        <authorList>
            <consortium name="WormBaseParasite"/>
        </authorList>
    </citation>
    <scope>IDENTIFICATION</scope>
</reference>
<dbReference type="OrthoDB" id="5863270at2759"/>
<dbReference type="STRING" id="6290.A0A0N4X985"/>
<evidence type="ECO:0000313" key="3">
    <source>
        <dbReference type="WBParaSite" id="HPLM_0002092701-mRNA-1"/>
    </source>
</evidence>
<protein>
    <submittedName>
        <fullName evidence="3">SERPIN domain-containing protein</fullName>
    </submittedName>
</protein>
<name>A0A0N4X985_HAEPC</name>